<name>A0A4P6PXY8_9ACTN</name>
<sequence length="94" mass="9636">MSGHHRPGRRGPLQARTAADVSFAGRASNRLQGGGLPPAAGRVRRRAGAAARRDSAGGMAATLNEIGTVPPGSPERDLFGYGNGLCGDGWRGNE</sequence>
<gene>
    <name evidence="2" type="ORF">EKD16_05800</name>
</gene>
<evidence type="ECO:0000313" key="3">
    <source>
        <dbReference type="Proteomes" id="UP000292235"/>
    </source>
</evidence>
<dbReference type="Proteomes" id="UP000292235">
    <property type="component" value="Chromosome"/>
</dbReference>
<dbReference type="AlphaFoldDB" id="A0A4P6PXY8"/>
<feature type="region of interest" description="Disordered" evidence="1">
    <location>
        <begin position="1"/>
        <end position="56"/>
    </location>
</feature>
<accession>A0A4P6PXY8</accession>
<dbReference type="EMBL" id="CP036455">
    <property type="protein sequence ID" value="QBI52963.1"/>
    <property type="molecule type" value="Genomic_DNA"/>
</dbReference>
<organism evidence="2 3">
    <name type="scientific">Streptomonospora litoralis</name>
    <dbReference type="NCBI Taxonomy" id="2498135"/>
    <lineage>
        <taxon>Bacteria</taxon>
        <taxon>Bacillati</taxon>
        <taxon>Actinomycetota</taxon>
        <taxon>Actinomycetes</taxon>
        <taxon>Streptosporangiales</taxon>
        <taxon>Nocardiopsidaceae</taxon>
        <taxon>Streptomonospora</taxon>
    </lineage>
</organism>
<keyword evidence="3" id="KW-1185">Reference proteome</keyword>
<reference evidence="2 3" key="1">
    <citation type="submission" date="2019-02" db="EMBL/GenBank/DDBJ databases">
        <authorList>
            <person name="Khodamoradi S."/>
            <person name="Hahnke R.L."/>
            <person name="Kaempfer P."/>
            <person name="Schumann P."/>
            <person name="Rohde M."/>
            <person name="Steinert M."/>
            <person name="Luzhetskyy A."/>
            <person name="Wink J."/>
            <person name="Ruckert C."/>
        </authorList>
    </citation>
    <scope>NUCLEOTIDE SEQUENCE [LARGE SCALE GENOMIC DNA]</scope>
    <source>
        <strain evidence="2 3">M2</strain>
    </source>
</reference>
<evidence type="ECO:0000313" key="2">
    <source>
        <dbReference type="EMBL" id="QBI52963.1"/>
    </source>
</evidence>
<protein>
    <submittedName>
        <fullName evidence="2">Uncharacterized protein</fullName>
    </submittedName>
</protein>
<evidence type="ECO:0000256" key="1">
    <source>
        <dbReference type="SAM" id="MobiDB-lite"/>
    </source>
</evidence>
<dbReference type="KEGG" id="strr:EKD16_05800"/>
<proteinExistence type="predicted"/>